<dbReference type="GO" id="GO:0035556">
    <property type="term" value="P:intracellular signal transduction"/>
    <property type="evidence" value="ECO:0007669"/>
    <property type="project" value="InterPro"/>
</dbReference>
<evidence type="ECO:0000259" key="1">
    <source>
        <dbReference type="PROSITE" id="PS50309"/>
    </source>
</evidence>
<dbReference type="SUPFAM" id="SSF89837">
    <property type="entry name" value="Doublecortin (DC)"/>
    <property type="match status" value="1"/>
</dbReference>
<dbReference type="RefSeq" id="XP_035657390.1">
    <property type="nucleotide sequence ID" value="XM_035801497.1"/>
</dbReference>
<evidence type="ECO:0000313" key="2">
    <source>
        <dbReference type="Proteomes" id="UP000001554"/>
    </source>
</evidence>
<organism evidence="2 3">
    <name type="scientific">Branchiostoma floridae</name>
    <name type="common">Florida lancelet</name>
    <name type="synonym">Amphioxus</name>
    <dbReference type="NCBI Taxonomy" id="7739"/>
    <lineage>
        <taxon>Eukaryota</taxon>
        <taxon>Metazoa</taxon>
        <taxon>Chordata</taxon>
        <taxon>Cephalochordata</taxon>
        <taxon>Leptocardii</taxon>
        <taxon>Amphioxiformes</taxon>
        <taxon>Branchiostomatidae</taxon>
        <taxon>Branchiostoma</taxon>
    </lineage>
</organism>
<dbReference type="SMART" id="SM00537">
    <property type="entry name" value="DCX"/>
    <property type="match status" value="1"/>
</dbReference>
<reference evidence="2" key="1">
    <citation type="journal article" date="2020" name="Nat. Ecol. Evol.">
        <title>Deeply conserved synteny resolves early events in vertebrate evolution.</title>
        <authorList>
            <person name="Simakov O."/>
            <person name="Marletaz F."/>
            <person name="Yue J.X."/>
            <person name="O'Connell B."/>
            <person name="Jenkins J."/>
            <person name="Brandt A."/>
            <person name="Calef R."/>
            <person name="Tung C.H."/>
            <person name="Huang T.K."/>
            <person name="Schmutz J."/>
            <person name="Satoh N."/>
            <person name="Yu J.K."/>
            <person name="Putnam N.H."/>
            <person name="Green R.E."/>
            <person name="Rokhsar D.S."/>
        </authorList>
    </citation>
    <scope>NUCLEOTIDE SEQUENCE [LARGE SCALE GENOMIC DNA]</scope>
    <source>
        <strain evidence="2">S238N-H82</strain>
    </source>
</reference>
<dbReference type="InterPro" id="IPR036572">
    <property type="entry name" value="Doublecortin_dom_sf"/>
</dbReference>
<protein>
    <submittedName>
        <fullName evidence="3">Serine/threonine-protein kinase zyg-8-like</fullName>
    </submittedName>
</protein>
<dbReference type="InterPro" id="IPR003533">
    <property type="entry name" value="Doublecortin_dom"/>
</dbReference>
<dbReference type="KEGG" id="bfo:118403061"/>
<dbReference type="OrthoDB" id="1738954at2759"/>
<gene>
    <name evidence="3" type="primary">LOC118403061</name>
</gene>
<reference evidence="3" key="2">
    <citation type="submission" date="2025-08" db="UniProtKB">
        <authorList>
            <consortium name="RefSeq"/>
        </authorList>
    </citation>
    <scope>IDENTIFICATION</scope>
    <source>
        <strain evidence="3">S238N-H82</strain>
        <tissue evidence="3">Testes</tissue>
    </source>
</reference>
<keyword evidence="2" id="KW-1185">Reference proteome</keyword>
<sequence>MLVKVWVPNRLAGVSLMSGVQQLSGNRSGVGQTSSVVLPLCWTCFLHETRLVRAAGIQEEGCSCEGRMKDAGMTTMASRFTDGKISQELRDITDDSYKDLRRPKRVRFYKNGDRYFHGRKFRITPHRYLTFGELLQDLNKVGNLFLHKKKVVNLPYGVRRIYTPISGTQITSVDELKDGQSYVCASFERFQRIKYGSEEYRVDWNAGYGAKIIAELE</sequence>
<feature type="domain" description="Doublecortin" evidence="1">
    <location>
        <begin position="104"/>
        <end position="196"/>
    </location>
</feature>
<dbReference type="Pfam" id="PF03607">
    <property type="entry name" value="DCX"/>
    <property type="match status" value="1"/>
</dbReference>
<dbReference type="AlphaFoldDB" id="A0A9J7HFK3"/>
<dbReference type="PROSITE" id="PS50309">
    <property type="entry name" value="DC"/>
    <property type="match status" value="1"/>
</dbReference>
<evidence type="ECO:0000313" key="3">
    <source>
        <dbReference type="RefSeq" id="XP_035657390.1"/>
    </source>
</evidence>
<accession>A0A9J7HFK3</accession>
<dbReference type="Gene3D" id="3.10.20.230">
    <property type="entry name" value="Doublecortin domain"/>
    <property type="match status" value="1"/>
</dbReference>
<proteinExistence type="predicted"/>
<dbReference type="PANTHER" id="PTHR23004:SF11">
    <property type="entry name" value="PROTEIN RPI-1"/>
    <property type="match status" value="1"/>
</dbReference>
<dbReference type="Proteomes" id="UP000001554">
    <property type="component" value="Chromosome 16"/>
</dbReference>
<dbReference type="GeneID" id="118403061"/>
<name>A0A9J7HFK3_BRAFL</name>
<dbReference type="PANTHER" id="PTHR23004">
    <property type="entry name" value="DOUBLECORTIN DOMAIN CONTAINING 2"/>
    <property type="match status" value="1"/>
</dbReference>